<dbReference type="InterPro" id="IPR022642">
    <property type="entry name" value="CheR_C"/>
</dbReference>
<dbReference type="PRINTS" id="PR00996">
    <property type="entry name" value="CHERMTFRASE"/>
</dbReference>
<comment type="catalytic activity">
    <reaction evidence="1">
        <text>L-glutamyl-[protein] + S-adenosyl-L-methionine = [protein]-L-glutamate 5-O-methyl ester + S-adenosyl-L-homocysteine</text>
        <dbReference type="Rhea" id="RHEA:24452"/>
        <dbReference type="Rhea" id="RHEA-COMP:10208"/>
        <dbReference type="Rhea" id="RHEA-COMP:10311"/>
        <dbReference type="ChEBI" id="CHEBI:29973"/>
        <dbReference type="ChEBI" id="CHEBI:57856"/>
        <dbReference type="ChEBI" id="CHEBI:59789"/>
        <dbReference type="ChEBI" id="CHEBI:82795"/>
        <dbReference type="EC" id="2.1.1.80"/>
    </reaction>
</comment>
<dbReference type="CDD" id="cd02440">
    <property type="entry name" value="AdoMet_MTases"/>
    <property type="match status" value="1"/>
</dbReference>
<dbReference type="GO" id="GO:0008983">
    <property type="term" value="F:protein-glutamate O-methyltransferase activity"/>
    <property type="evidence" value="ECO:0007669"/>
    <property type="project" value="UniProtKB-EC"/>
</dbReference>
<keyword evidence="3 7" id="KW-0489">Methyltransferase</keyword>
<evidence type="ECO:0000313" key="8">
    <source>
        <dbReference type="Proteomes" id="UP000002377"/>
    </source>
</evidence>
<dbReference type="HOGENOM" id="CLU_025854_1_1_9"/>
<dbReference type="InterPro" id="IPR000780">
    <property type="entry name" value="CheR_MeTrfase"/>
</dbReference>
<keyword evidence="4 7" id="KW-0808">Transferase</keyword>
<evidence type="ECO:0000256" key="5">
    <source>
        <dbReference type="ARBA" id="ARBA00022691"/>
    </source>
</evidence>
<evidence type="ECO:0000256" key="4">
    <source>
        <dbReference type="ARBA" id="ARBA00022679"/>
    </source>
</evidence>
<dbReference type="SUPFAM" id="SSF53335">
    <property type="entry name" value="S-adenosyl-L-methionine-dependent methyltransferases"/>
    <property type="match status" value="1"/>
</dbReference>
<dbReference type="InterPro" id="IPR050903">
    <property type="entry name" value="Bact_Chemotaxis_MeTrfase"/>
</dbReference>
<dbReference type="SMART" id="SM00138">
    <property type="entry name" value="MeTrc"/>
    <property type="match status" value="1"/>
</dbReference>
<keyword evidence="8" id="KW-1185">Reference proteome</keyword>
<organism evidence="7 8">
    <name type="scientific">Thermincola potens (strain JR)</name>
    <dbReference type="NCBI Taxonomy" id="635013"/>
    <lineage>
        <taxon>Bacteria</taxon>
        <taxon>Bacillati</taxon>
        <taxon>Bacillota</taxon>
        <taxon>Clostridia</taxon>
        <taxon>Eubacteriales</taxon>
        <taxon>Thermincolaceae</taxon>
        <taxon>Thermincola</taxon>
    </lineage>
</organism>
<sequence length="257" mass="30199">MADAYELFLEKLRKRKGLDLTGYKRPQMERRINSLMRSVKCDSYDDYLDLMDKEPQHWRKFIDTLTINVSEFYRNPPQWEVLQQKIIPMLLENSPNLKVWSAGCSTGEEPYTLAMIFAYNFPRVSVSILATDIDEEVMAKAKNGIYNEKAVANLPRLYITKYFKQEGSNYIIADEIKRKVRFQKHNLLKDVFDKNFDLILCRNVVIYFTEESKSALYKRFHESLKPGGVLFTGSTEQIFQARDIGFRLVSSFFYQKA</sequence>
<dbReference type="InterPro" id="IPR036804">
    <property type="entry name" value="CheR_N_sf"/>
</dbReference>
<dbReference type="InterPro" id="IPR029063">
    <property type="entry name" value="SAM-dependent_MTases_sf"/>
</dbReference>
<dbReference type="SUPFAM" id="SSF47757">
    <property type="entry name" value="Chemotaxis receptor methyltransferase CheR, N-terminal domain"/>
    <property type="match status" value="1"/>
</dbReference>
<dbReference type="EMBL" id="CP002028">
    <property type="protein sequence ID" value="ADG82008.1"/>
    <property type="molecule type" value="Genomic_DNA"/>
</dbReference>
<dbReference type="STRING" id="635013.TherJR_1144"/>
<evidence type="ECO:0000259" key="6">
    <source>
        <dbReference type="PROSITE" id="PS50123"/>
    </source>
</evidence>
<dbReference type="Pfam" id="PF01739">
    <property type="entry name" value="CheR"/>
    <property type="match status" value="1"/>
</dbReference>
<evidence type="ECO:0000313" key="7">
    <source>
        <dbReference type="EMBL" id="ADG82008.1"/>
    </source>
</evidence>
<dbReference type="KEGG" id="tjr:TherJR_1144"/>
<evidence type="ECO:0000256" key="3">
    <source>
        <dbReference type="ARBA" id="ARBA00022603"/>
    </source>
</evidence>
<dbReference type="PANTHER" id="PTHR24422:SF19">
    <property type="entry name" value="CHEMOTAXIS PROTEIN METHYLTRANSFERASE"/>
    <property type="match status" value="1"/>
</dbReference>
<dbReference type="GO" id="GO:0032259">
    <property type="term" value="P:methylation"/>
    <property type="evidence" value="ECO:0007669"/>
    <property type="project" value="UniProtKB-KW"/>
</dbReference>
<dbReference type="Pfam" id="PF03705">
    <property type="entry name" value="CheR_N"/>
    <property type="match status" value="1"/>
</dbReference>
<evidence type="ECO:0000256" key="2">
    <source>
        <dbReference type="ARBA" id="ARBA00012534"/>
    </source>
</evidence>
<protein>
    <recommendedName>
        <fullName evidence="2">protein-glutamate O-methyltransferase</fullName>
        <ecNumber evidence="2">2.1.1.80</ecNumber>
    </recommendedName>
</protein>
<dbReference type="Gene3D" id="1.10.155.10">
    <property type="entry name" value="Chemotaxis receptor methyltransferase CheR, N-terminal domain"/>
    <property type="match status" value="1"/>
</dbReference>
<dbReference type="Gene3D" id="3.40.50.150">
    <property type="entry name" value="Vaccinia Virus protein VP39"/>
    <property type="match status" value="1"/>
</dbReference>
<accession>D5XED7</accession>
<gene>
    <name evidence="7" type="ordered locus">TherJR_1144</name>
</gene>
<dbReference type="Proteomes" id="UP000002377">
    <property type="component" value="Chromosome"/>
</dbReference>
<dbReference type="PROSITE" id="PS50123">
    <property type="entry name" value="CHER"/>
    <property type="match status" value="1"/>
</dbReference>
<dbReference type="InterPro" id="IPR022641">
    <property type="entry name" value="CheR_N"/>
</dbReference>
<dbReference type="RefSeq" id="WP_013120027.1">
    <property type="nucleotide sequence ID" value="NC_014152.1"/>
</dbReference>
<proteinExistence type="predicted"/>
<reference evidence="7 8" key="1">
    <citation type="submission" date="2010-05" db="EMBL/GenBank/DDBJ databases">
        <title>Complete sequence of Thermincola sp. JR.</title>
        <authorList>
            <consortium name="US DOE Joint Genome Institute"/>
            <person name="Lucas S."/>
            <person name="Copeland A."/>
            <person name="Lapidus A."/>
            <person name="Cheng J.-F."/>
            <person name="Bruce D."/>
            <person name="Goodwin L."/>
            <person name="Pitluck S."/>
            <person name="Chertkov O."/>
            <person name="Detter J.C."/>
            <person name="Han C."/>
            <person name="Tapia R."/>
            <person name="Land M."/>
            <person name="Hauser L."/>
            <person name="Kyrpides N."/>
            <person name="Mikhailova N."/>
            <person name="Hazen T.C."/>
            <person name="Woyke T."/>
        </authorList>
    </citation>
    <scope>NUCLEOTIDE SEQUENCE [LARGE SCALE GENOMIC DNA]</scope>
    <source>
        <strain evidence="7 8">JR</strain>
    </source>
</reference>
<dbReference type="EC" id="2.1.1.80" evidence="2"/>
<dbReference type="AlphaFoldDB" id="D5XED7"/>
<keyword evidence="5" id="KW-0949">S-adenosyl-L-methionine</keyword>
<name>D5XED7_THEPJ</name>
<dbReference type="eggNOG" id="COG1352">
    <property type="taxonomic scope" value="Bacteria"/>
</dbReference>
<evidence type="ECO:0000256" key="1">
    <source>
        <dbReference type="ARBA" id="ARBA00001541"/>
    </source>
</evidence>
<dbReference type="OrthoDB" id="9816309at2"/>
<feature type="domain" description="CheR-type methyltransferase" evidence="6">
    <location>
        <begin position="1"/>
        <end position="257"/>
    </location>
</feature>
<dbReference type="PANTHER" id="PTHR24422">
    <property type="entry name" value="CHEMOTAXIS PROTEIN METHYLTRANSFERASE"/>
    <property type="match status" value="1"/>
</dbReference>